<dbReference type="Ensembl" id="ENSGAGT00000022659.1">
    <property type="protein sequence ID" value="ENSGAGP00000019886.1"/>
    <property type="gene ID" value="ENSGAGG00000014645.1"/>
</dbReference>
<dbReference type="InterPro" id="IPR033214">
    <property type="entry name" value="AKIP1"/>
</dbReference>
<keyword evidence="2" id="KW-1185">Reference proteome</keyword>
<dbReference type="Proteomes" id="UP000291020">
    <property type="component" value="Unassembled WGS sequence"/>
</dbReference>
<dbReference type="AlphaFoldDB" id="A0A452HXH2"/>
<protein>
    <submittedName>
        <fullName evidence="1">Uncharacterized protein</fullName>
    </submittedName>
</protein>
<reference evidence="1" key="3">
    <citation type="submission" date="2025-09" db="UniProtKB">
        <authorList>
            <consortium name="Ensembl"/>
        </authorList>
    </citation>
    <scope>IDENTIFICATION</scope>
</reference>
<name>A0A452HXH2_9SAUR</name>
<dbReference type="GO" id="GO:1901222">
    <property type="term" value="P:regulation of non-canonical NF-kappaB signal transduction"/>
    <property type="evidence" value="ECO:0007669"/>
    <property type="project" value="InterPro"/>
</dbReference>
<evidence type="ECO:0000313" key="2">
    <source>
        <dbReference type="Proteomes" id="UP000291020"/>
    </source>
</evidence>
<accession>A0A452HXH2</accession>
<proteinExistence type="predicted"/>
<dbReference type="PANTHER" id="PTHR14330">
    <property type="entry name" value="A-KINASE-INTERACTING PROTEIN 1"/>
    <property type="match status" value="1"/>
</dbReference>
<dbReference type="GO" id="GO:0005654">
    <property type="term" value="C:nucleoplasm"/>
    <property type="evidence" value="ECO:0007669"/>
    <property type="project" value="TreeGrafter"/>
</dbReference>
<evidence type="ECO:0000313" key="1">
    <source>
        <dbReference type="Ensembl" id="ENSGAGP00000019886.1"/>
    </source>
</evidence>
<organism evidence="1 2">
    <name type="scientific">Gopherus agassizii</name>
    <name type="common">Agassiz's desert tortoise</name>
    <dbReference type="NCBI Taxonomy" id="38772"/>
    <lineage>
        <taxon>Eukaryota</taxon>
        <taxon>Metazoa</taxon>
        <taxon>Chordata</taxon>
        <taxon>Craniata</taxon>
        <taxon>Vertebrata</taxon>
        <taxon>Euteleostomi</taxon>
        <taxon>Archelosauria</taxon>
        <taxon>Testudinata</taxon>
        <taxon>Testudines</taxon>
        <taxon>Cryptodira</taxon>
        <taxon>Durocryptodira</taxon>
        <taxon>Testudinoidea</taxon>
        <taxon>Testudinidae</taxon>
        <taxon>Gopherus</taxon>
    </lineage>
</organism>
<reference evidence="2" key="1">
    <citation type="journal article" date="2017" name="PLoS ONE">
        <title>The Agassiz's desert tortoise genome provides a resource for the conservation of a threatened species.</title>
        <authorList>
            <person name="Tollis M."/>
            <person name="DeNardo D.F."/>
            <person name="Cornelius J.A."/>
            <person name="Dolby G.A."/>
            <person name="Edwards T."/>
            <person name="Henen B.T."/>
            <person name="Karl A.E."/>
            <person name="Murphy R.W."/>
            <person name="Kusumi K."/>
        </authorList>
    </citation>
    <scope>NUCLEOTIDE SEQUENCE [LARGE SCALE GENOMIC DNA]</scope>
</reference>
<sequence>MAAWQGPCPAPLSLQHRQPQGSWPPLPTAGLWLPLSQLGGYSDESACVSPARARGMASSRPARWTCGIAQCTAGLAQEVLERAKRRRVSWPEPVEEDSERLNAAFASVVEFMSRTTKECEKYYSYVPASRCQENEIKHICRYHSRQAAENLLQTLEQEARKASKDLYIEVSPGTYSVTAASEDMVKQTYVVDVNAGQSIDLTFGFLYDYMLFLSPQECWLLVQHSGNLIWKDTLPLDRRVKALLWRSHSI</sequence>
<reference evidence="1" key="2">
    <citation type="submission" date="2025-08" db="UniProtKB">
        <authorList>
            <consortium name="Ensembl"/>
        </authorList>
    </citation>
    <scope>IDENTIFICATION</scope>
</reference>
<dbReference type="STRING" id="38772.ENSGAGP00000019886"/>
<dbReference type="PANTHER" id="PTHR14330:SF2">
    <property type="entry name" value="A-KINASE-INTERACTING PROTEIN 1"/>
    <property type="match status" value="1"/>
</dbReference>